<keyword evidence="11" id="KW-0496">Mitochondrion</keyword>
<dbReference type="HOGENOM" id="CLU_016733_0_0_1"/>
<comment type="pathway">
    <text evidence="3">Amino-acid degradation; L-lysine degradation via saccharopine pathway; glutaryl-CoA from L-lysine: step 6/6.</text>
</comment>
<comment type="cofactor">
    <cofactor evidence="1">
        <name>(R)-lipoate</name>
        <dbReference type="ChEBI" id="CHEBI:83088"/>
    </cofactor>
</comment>
<dbReference type="OrthoDB" id="5391403at2759"/>
<keyword evidence="12" id="KW-0012">Acyltransferase</keyword>
<dbReference type="Proteomes" id="UP000008711">
    <property type="component" value="Unassembled WGS sequence"/>
</dbReference>
<evidence type="ECO:0000256" key="3">
    <source>
        <dbReference type="ARBA" id="ARBA00005145"/>
    </source>
</evidence>
<dbReference type="SUPFAM" id="SSF52777">
    <property type="entry name" value="CoA-dependent acyltransferases"/>
    <property type="match status" value="1"/>
</dbReference>
<evidence type="ECO:0000256" key="1">
    <source>
        <dbReference type="ARBA" id="ARBA00001938"/>
    </source>
</evidence>
<dbReference type="KEGG" id="der:6551808"/>
<dbReference type="InterPro" id="IPR001078">
    <property type="entry name" value="2-oxoacid_DH_actylTfrase"/>
</dbReference>
<dbReference type="EMBL" id="CH954181">
    <property type="protein sequence ID" value="EDV49535.1"/>
    <property type="molecule type" value="Genomic_DNA"/>
</dbReference>
<evidence type="ECO:0000256" key="4">
    <source>
        <dbReference type="ARBA" id="ARBA00007317"/>
    </source>
</evidence>
<dbReference type="GO" id="GO:0045252">
    <property type="term" value="C:oxoglutarate dehydrogenase complex"/>
    <property type="evidence" value="ECO:0007669"/>
    <property type="project" value="InterPro"/>
</dbReference>
<dbReference type="FunFam" id="3.30.559.10:FF:000006">
    <property type="entry name" value="Dihydrolipoyllysine-residue succinyltransferase component of 2-oxoglutarate dehydrogenase complex, mitochondrial"/>
    <property type="match status" value="1"/>
</dbReference>
<dbReference type="AlphaFoldDB" id="B3NZG2"/>
<dbReference type="PANTHER" id="PTHR43416">
    <property type="entry name" value="DIHYDROLIPOYLLYSINE-RESIDUE SUCCINYLTRANSFERASE COMPONENT OF 2-OXOGLUTARATE DEHYDROGENASE COMPLEX, MITOCHONDRIAL-RELATED"/>
    <property type="match status" value="1"/>
</dbReference>
<dbReference type="GO" id="GO:0004149">
    <property type="term" value="F:dihydrolipoyllysine-residue succinyltransferase activity"/>
    <property type="evidence" value="ECO:0007669"/>
    <property type="project" value="UniProtKB-EC"/>
</dbReference>
<feature type="domain" description="Lipoyl-binding" evidence="17">
    <location>
        <begin position="76"/>
        <end position="150"/>
    </location>
</feature>
<dbReference type="GO" id="GO:0033512">
    <property type="term" value="P:L-lysine catabolic process to acetyl-CoA via saccharopine"/>
    <property type="evidence" value="ECO:0007669"/>
    <property type="project" value="UniProtKB-UniPathway"/>
</dbReference>
<evidence type="ECO:0000256" key="7">
    <source>
        <dbReference type="ARBA" id="ARBA00022532"/>
    </source>
</evidence>
<evidence type="ECO:0000256" key="2">
    <source>
        <dbReference type="ARBA" id="ARBA00004173"/>
    </source>
</evidence>
<dbReference type="PhylomeDB" id="B3NZG2"/>
<dbReference type="InterPro" id="IPR023213">
    <property type="entry name" value="CAT-like_dom_sf"/>
</dbReference>
<protein>
    <recommendedName>
        <fullName evidence="6">Dihydrolipoyllysine-residue succinyltransferase component of 2-oxoglutarate dehydrogenase complex, mitochondrial</fullName>
        <ecNumber evidence="5">2.3.1.61</ecNumber>
    </recommendedName>
    <alternativeName>
        <fullName evidence="14">2-oxoglutarate dehydrogenase complex component E2</fullName>
    </alternativeName>
    <alternativeName>
        <fullName evidence="13">E2K</fullName>
    </alternativeName>
</protein>
<evidence type="ECO:0000256" key="13">
    <source>
        <dbReference type="ARBA" id="ARBA00031331"/>
    </source>
</evidence>
<dbReference type="GO" id="GO:0030018">
    <property type="term" value="C:Z disc"/>
    <property type="evidence" value="ECO:0007669"/>
    <property type="project" value="EnsemblMetazoa"/>
</dbReference>
<evidence type="ECO:0000256" key="9">
    <source>
        <dbReference type="ARBA" id="ARBA00022823"/>
    </source>
</evidence>
<dbReference type="InterPro" id="IPR006255">
    <property type="entry name" value="SucB"/>
</dbReference>
<keyword evidence="10" id="KW-0809">Transit peptide</keyword>
<dbReference type="UniPathway" id="UPA00868">
    <property type="reaction ID" value="UER00840"/>
</dbReference>
<evidence type="ECO:0000256" key="6">
    <source>
        <dbReference type="ARBA" id="ARBA00020294"/>
    </source>
</evidence>
<keyword evidence="7" id="KW-0816">Tricarboxylic acid cycle</keyword>
<dbReference type="InterPro" id="IPR003016">
    <property type="entry name" value="2-oxoA_DH_lipoyl-BS"/>
</dbReference>
<evidence type="ECO:0000313" key="19">
    <source>
        <dbReference type="Proteomes" id="UP000008711"/>
    </source>
</evidence>
<dbReference type="PANTHER" id="PTHR43416:SF5">
    <property type="entry name" value="DIHYDROLIPOYLLYSINE-RESIDUE SUCCINYLTRANSFERASE COMPONENT OF 2-OXOGLUTARATE DEHYDROGENASE COMPLEX, MITOCHONDRIAL"/>
    <property type="match status" value="1"/>
</dbReference>
<reference evidence="18 19" key="1">
    <citation type="journal article" date="2007" name="Nature">
        <title>Evolution of genes and genomes on the Drosophila phylogeny.</title>
        <authorList>
            <consortium name="Drosophila 12 Genomes Consortium"/>
            <person name="Clark A.G."/>
            <person name="Eisen M.B."/>
            <person name="Smith D.R."/>
            <person name="Bergman C.M."/>
            <person name="Oliver B."/>
            <person name="Markow T.A."/>
            <person name="Kaufman T.C."/>
            <person name="Kellis M."/>
            <person name="Gelbart W."/>
            <person name="Iyer V.N."/>
            <person name="Pollard D.A."/>
            <person name="Sackton T.B."/>
            <person name="Larracuente A.M."/>
            <person name="Singh N.D."/>
            <person name="Abad J.P."/>
            <person name="Abt D.N."/>
            <person name="Adryan B."/>
            <person name="Aguade M."/>
            <person name="Akashi H."/>
            <person name="Anderson W.W."/>
            <person name="Aquadro C.F."/>
            <person name="Ardell D.H."/>
            <person name="Arguello R."/>
            <person name="Artieri C.G."/>
            <person name="Barbash D.A."/>
            <person name="Barker D."/>
            <person name="Barsanti P."/>
            <person name="Batterham P."/>
            <person name="Batzoglou S."/>
            <person name="Begun D."/>
            <person name="Bhutkar A."/>
            <person name="Blanco E."/>
            <person name="Bosak S.A."/>
            <person name="Bradley R.K."/>
            <person name="Brand A.D."/>
            <person name="Brent M.R."/>
            <person name="Brooks A.N."/>
            <person name="Brown R.H."/>
            <person name="Butlin R.K."/>
            <person name="Caggese C."/>
            <person name="Calvi B.R."/>
            <person name="Bernardo de Carvalho A."/>
            <person name="Caspi A."/>
            <person name="Castrezana S."/>
            <person name="Celniker S.E."/>
            <person name="Chang J.L."/>
            <person name="Chapple C."/>
            <person name="Chatterji S."/>
            <person name="Chinwalla A."/>
            <person name="Civetta A."/>
            <person name="Clifton S.W."/>
            <person name="Comeron J.M."/>
            <person name="Costello J.C."/>
            <person name="Coyne J.A."/>
            <person name="Daub J."/>
            <person name="David R.G."/>
            <person name="Delcher A.L."/>
            <person name="Delehaunty K."/>
            <person name="Do C.B."/>
            <person name="Ebling H."/>
            <person name="Edwards K."/>
            <person name="Eickbush T."/>
            <person name="Evans J.D."/>
            <person name="Filipski A."/>
            <person name="Findeiss S."/>
            <person name="Freyhult E."/>
            <person name="Fulton L."/>
            <person name="Fulton R."/>
            <person name="Garcia A.C."/>
            <person name="Gardiner A."/>
            <person name="Garfield D.A."/>
            <person name="Garvin B.E."/>
            <person name="Gibson G."/>
            <person name="Gilbert D."/>
            <person name="Gnerre S."/>
            <person name="Godfrey J."/>
            <person name="Good R."/>
            <person name="Gotea V."/>
            <person name="Gravely B."/>
            <person name="Greenberg A.J."/>
            <person name="Griffiths-Jones S."/>
            <person name="Gross S."/>
            <person name="Guigo R."/>
            <person name="Gustafson E.A."/>
            <person name="Haerty W."/>
            <person name="Hahn M.W."/>
            <person name="Halligan D.L."/>
            <person name="Halpern A.L."/>
            <person name="Halter G.M."/>
            <person name="Han M.V."/>
            <person name="Heger A."/>
            <person name="Hillier L."/>
            <person name="Hinrichs A.S."/>
            <person name="Holmes I."/>
            <person name="Hoskins R.A."/>
            <person name="Hubisz M.J."/>
            <person name="Hultmark D."/>
            <person name="Huntley M.A."/>
            <person name="Jaffe D.B."/>
            <person name="Jagadeeshan S."/>
            <person name="Jeck W.R."/>
            <person name="Johnson J."/>
            <person name="Jones C.D."/>
            <person name="Jordan W.C."/>
            <person name="Karpen G.H."/>
            <person name="Kataoka E."/>
            <person name="Keightley P.D."/>
            <person name="Kheradpour P."/>
            <person name="Kirkness E.F."/>
            <person name="Koerich L.B."/>
            <person name="Kristiansen K."/>
            <person name="Kudrna D."/>
            <person name="Kulathinal R.J."/>
            <person name="Kumar S."/>
            <person name="Kwok R."/>
            <person name="Lander E."/>
            <person name="Langley C.H."/>
            <person name="Lapoint R."/>
            <person name="Lazzaro B.P."/>
            <person name="Lee S.J."/>
            <person name="Levesque L."/>
            <person name="Li R."/>
            <person name="Lin C.F."/>
            <person name="Lin M.F."/>
            <person name="Lindblad-Toh K."/>
            <person name="Llopart A."/>
            <person name="Long M."/>
            <person name="Low L."/>
            <person name="Lozovsky E."/>
            <person name="Lu J."/>
            <person name="Luo M."/>
            <person name="Machado C.A."/>
            <person name="Makalowski W."/>
            <person name="Marzo M."/>
            <person name="Matsuda M."/>
            <person name="Matzkin L."/>
            <person name="McAllister B."/>
            <person name="McBride C.S."/>
            <person name="McKernan B."/>
            <person name="McKernan K."/>
            <person name="Mendez-Lago M."/>
            <person name="Minx P."/>
            <person name="Mollenhauer M.U."/>
            <person name="Montooth K."/>
            <person name="Mount S.M."/>
            <person name="Mu X."/>
            <person name="Myers E."/>
            <person name="Negre B."/>
            <person name="Newfeld S."/>
            <person name="Nielsen R."/>
            <person name="Noor M.A."/>
            <person name="O'Grady P."/>
            <person name="Pachter L."/>
            <person name="Papaceit M."/>
            <person name="Parisi M.J."/>
            <person name="Parisi M."/>
            <person name="Parts L."/>
            <person name="Pedersen J.S."/>
            <person name="Pesole G."/>
            <person name="Phillippy A.M."/>
            <person name="Ponting C.P."/>
            <person name="Pop M."/>
            <person name="Porcelli D."/>
            <person name="Powell J.R."/>
            <person name="Prohaska S."/>
            <person name="Pruitt K."/>
            <person name="Puig M."/>
            <person name="Quesneville H."/>
            <person name="Ram K.R."/>
            <person name="Rand D."/>
            <person name="Rasmussen M.D."/>
            <person name="Reed L.K."/>
            <person name="Reenan R."/>
            <person name="Reily A."/>
            <person name="Remington K.A."/>
            <person name="Rieger T.T."/>
            <person name="Ritchie M.G."/>
            <person name="Robin C."/>
            <person name="Rogers Y.H."/>
            <person name="Rohde C."/>
            <person name="Rozas J."/>
            <person name="Rubenfield M.J."/>
            <person name="Ruiz A."/>
            <person name="Russo S."/>
            <person name="Salzberg S.L."/>
            <person name="Sanchez-Gracia A."/>
            <person name="Saranga D.J."/>
            <person name="Sato H."/>
            <person name="Schaeffer S.W."/>
            <person name="Schatz M.C."/>
            <person name="Schlenke T."/>
            <person name="Schwartz R."/>
            <person name="Segarra C."/>
            <person name="Singh R.S."/>
            <person name="Sirot L."/>
            <person name="Sirota M."/>
            <person name="Sisneros N.B."/>
            <person name="Smith C.D."/>
            <person name="Smith T.F."/>
            <person name="Spieth J."/>
            <person name="Stage D.E."/>
            <person name="Stark A."/>
            <person name="Stephan W."/>
            <person name="Strausberg R.L."/>
            <person name="Strempel S."/>
            <person name="Sturgill D."/>
            <person name="Sutton G."/>
            <person name="Sutton G.G."/>
            <person name="Tao W."/>
            <person name="Teichmann S."/>
            <person name="Tobari Y.N."/>
            <person name="Tomimura Y."/>
            <person name="Tsolas J.M."/>
            <person name="Valente V.L."/>
            <person name="Venter E."/>
            <person name="Venter J.C."/>
            <person name="Vicario S."/>
            <person name="Vieira F.G."/>
            <person name="Vilella A.J."/>
            <person name="Villasante A."/>
            <person name="Walenz B."/>
            <person name="Wang J."/>
            <person name="Wasserman M."/>
            <person name="Watts T."/>
            <person name="Wilson D."/>
            <person name="Wilson R.K."/>
            <person name="Wing R.A."/>
            <person name="Wolfner M.F."/>
            <person name="Wong A."/>
            <person name="Wong G.K."/>
            <person name="Wu C.I."/>
            <person name="Wu G."/>
            <person name="Yamamoto D."/>
            <person name="Yang H.P."/>
            <person name="Yang S.P."/>
            <person name="Yorke J.A."/>
            <person name="Yoshida K."/>
            <person name="Zdobnov E."/>
            <person name="Zhang P."/>
            <person name="Zhang Y."/>
            <person name="Zimin A.V."/>
            <person name="Baldwin J."/>
            <person name="Abdouelleil A."/>
            <person name="Abdulkadir J."/>
            <person name="Abebe A."/>
            <person name="Abera B."/>
            <person name="Abreu J."/>
            <person name="Acer S.C."/>
            <person name="Aftuck L."/>
            <person name="Alexander A."/>
            <person name="An P."/>
            <person name="Anderson E."/>
            <person name="Anderson S."/>
            <person name="Arachi H."/>
            <person name="Azer M."/>
            <person name="Bachantsang P."/>
            <person name="Barry A."/>
            <person name="Bayul T."/>
            <person name="Berlin A."/>
            <person name="Bessette D."/>
            <person name="Bloom T."/>
            <person name="Blye J."/>
            <person name="Boguslavskiy L."/>
            <person name="Bonnet C."/>
            <person name="Boukhgalter B."/>
            <person name="Bourzgui I."/>
            <person name="Brown A."/>
            <person name="Cahill P."/>
            <person name="Channer S."/>
            <person name="Cheshatsang Y."/>
            <person name="Chuda L."/>
            <person name="Citroen M."/>
            <person name="Collymore A."/>
            <person name="Cooke P."/>
            <person name="Costello M."/>
            <person name="D'Aco K."/>
            <person name="Daza R."/>
            <person name="De Haan G."/>
            <person name="DeGray S."/>
            <person name="DeMaso C."/>
            <person name="Dhargay N."/>
            <person name="Dooley K."/>
            <person name="Dooley E."/>
            <person name="Doricent M."/>
            <person name="Dorje P."/>
            <person name="Dorjee K."/>
            <person name="Dupes A."/>
            <person name="Elong R."/>
            <person name="Falk J."/>
            <person name="Farina A."/>
            <person name="Faro S."/>
            <person name="Ferguson D."/>
            <person name="Fisher S."/>
            <person name="Foley C.D."/>
            <person name="Franke A."/>
            <person name="Friedrich D."/>
            <person name="Gadbois L."/>
            <person name="Gearin G."/>
            <person name="Gearin C.R."/>
            <person name="Giannoukos G."/>
            <person name="Goode T."/>
            <person name="Graham J."/>
            <person name="Grandbois E."/>
            <person name="Grewal S."/>
            <person name="Gyaltsen K."/>
            <person name="Hafez N."/>
            <person name="Hagos B."/>
            <person name="Hall J."/>
            <person name="Henson C."/>
            <person name="Hollinger A."/>
            <person name="Honan T."/>
            <person name="Huard M.D."/>
            <person name="Hughes L."/>
            <person name="Hurhula B."/>
            <person name="Husby M.E."/>
            <person name="Kamat A."/>
            <person name="Kanga B."/>
            <person name="Kashin S."/>
            <person name="Khazanovich D."/>
            <person name="Kisner P."/>
            <person name="Lance K."/>
            <person name="Lara M."/>
            <person name="Lee W."/>
            <person name="Lennon N."/>
            <person name="Letendre F."/>
            <person name="LeVine R."/>
            <person name="Lipovsky A."/>
            <person name="Liu X."/>
            <person name="Liu J."/>
            <person name="Liu S."/>
            <person name="Lokyitsang T."/>
            <person name="Lokyitsang Y."/>
            <person name="Lubonja R."/>
            <person name="Lui A."/>
            <person name="MacDonald P."/>
            <person name="Magnisalis V."/>
            <person name="Maru K."/>
            <person name="Matthews C."/>
            <person name="McCusker W."/>
            <person name="McDonough S."/>
            <person name="Mehta T."/>
            <person name="Meldrim J."/>
            <person name="Meneus L."/>
            <person name="Mihai O."/>
            <person name="Mihalev A."/>
            <person name="Mihova T."/>
            <person name="Mittelman R."/>
            <person name="Mlenga V."/>
            <person name="Montmayeur A."/>
            <person name="Mulrain L."/>
            <person name="Navidi A."/>
            <person name="Naylor J."/>
            <person name="Negash T."/>
            <person name="Nguyen T."/>
            <person name="Nguyen N."/>
            <person name="Nicol R."/>
            <person name="Norbu C."/>
            <person name="Norbu N."/>
            <person name="Novod N."/>
            <person name="O'Neill B."/>
            <person name="Osman S."/>
            <person name="Markiewicz E."/>
            <person name="Oyono O.L."/>
            <person name="Patti C."/>
            <person name="Phunkhang P."/>
            <person name="Pierre F."/>
            <person name="Priest M."/>
            <person name="Raghuraman S."/>
            <person name="Rege F."/>
            <person name="Reyes R."/>
            <person name="Rise C."/>
            <person name="Rogov P."/>
            <person name="Ross K."/>
            <person name="Ryan E."/>
            <person name="Settipalli S."/>
            <person name="Shea T."/>
            <person name="Sherpa N."/>
            <person name="Shi L."/>
            <person name="Shih D."/>
            <person name="Sparrow T."/>
            <person name="Spaulding J."/>
            <person name="Stalker J."/>
            <person name="Stange-Thomann N."/>
            <person name="Stavropoulos S."/>
            <person name="Stone C."/>
            <person name="Strader C."/>
            <person name="Tesfaye S."/>
            <person name="Thomson T."/>
            <person name="Thoulutsang Y."/>
            <person name="Thoulutsang D."/>
            <person name="Topham K."/>
            <person name="Topping I."/>
            <person name="Tsamla T."/>
            <person name="Vassiliev H."/>
            <person name="Vo A."/>
            <person name="Wangchuk T."/>
            <person name="Wangdi T."/>
            <person name="Weiand M."/>
            <person name="Wilkinson J."/>
            <person name="Wilson A."/>
            <person name="Yadav S."/>
            <person name="Young G."/>
            <person name="Yu Q."/>
            <person name="Zembek L."/>
            <person name="Zhong D."/>
            <person name="Zimmer A."/>
            <person name="Zwirko Z."/>
            <person name="Jaffe D.B."/>
            <person name="Alvarez P."/>
            <person name="Brockman W."/>
            <person name="Butler J."/>
            <person name="Chin C."/>
            <person name="Gnerre S."/>
            <person name="Grabherr M."/>
            <person name="Kleber M."/>
            <person name="Mauceli E."/>
            <person name="MacCallum I."/>
        </authorList>
    </citation>
    <scope>NUCLEOTIDE SEQUENCE [LARGE SCALE GENOMIC DNA]</scope>
    <source>
        <strain evidence="18 19">TSC#14021-0224.01</strain>
    </source>
</reference>
<accession>B3NZG2</accession>
<evidence type="ECO:0000256" key="11">
    <source>
        <dbReference type="ARBA" id="ARBA00023128"/>
    </source>
</evidence>
<dbReference type="EC" id="2.3.1.61" evidence="5"/>
<reference evidence="18 19" key="2">
    <citation type="journal article" date="2008" name="Bioinformatics">
        <title>Assembly reconciliation.</title>
        <authorList>
            <person name="Zimin A.V."/>
            <person name="Smith D.R."/>
            <person name="Sutton G."/>
            <person name="Yorke J.A."/>
        </authorList>
    </citation>
    <scope>NUCLEOTIDE SEQUENCE [LARGE SCALE GENOMIC DNA]</scope>
    <source>
        <strain evidence="18 19">TSC#14021-0224.01</strain>
    </source>
</reference>
<dbReference type="GO" id="GO:0005739">
    <property type="term" value="C:mitochondrion"/>
    <property type="evidence" value="ECO:0007669"/>
    <property type="project" value="UniProtKB-SubCell"/>
</dbReference>
<feature type="compositionally biased region" description="Low complexity" evidence="16">
    <location>
        <begin position="168"/>
        <end position="182"/>
    </location>
</feature>
<comment type="subcellular location">
    <subcellularLocation>
        <location evidence="2">Mitochondrion</location>
    </subcellularLocation>
</comment>
<sequence>MTGIISIVTRRLPQTLGMRALRSNELKRCIRQYSRLVACAAQQQQLFRQDGSNRCQEATRLLTWQGIHTTSSMWSEQTINVPPFADSIAEGDIKFTCKVGDSFAADEAVMEIETDKTTVAVPAPFAGTLTDILVKDGDTVKPGQALFKIKPGAAPAKAAAPAAAAPAPAAPKAAPAPAAAAKPAPPPPAAGAPKPPPPPPPKAAPRPAPPAPVASLKPAVAQVKVPPADGSRQILGTRSEQRVKMNRMRQKIAARLKDAQNTCAMLTTFNEIDMSYAMDFRKQNLDAFTKKYGIKLGFMSIFAKASAYALQDQPVVNAVIDGTDIVYRDYVDISVAVATPRGLVVPVIRNVEGMNYADIEIALAGLADKARRDAITVEDMDGGTFTISNGGVFGSLMGTPIINPPQSAILGMHGIFERPIAVKGEVKVRPMMYIALTYDHRIIDGREAVLFLRKIKAAVENPAIIVAGL</sequence>
<proteinExistence type="inferred from homology"/>
<dbReference type="NCBIfam" id="TIGR01347">
    <property type="entry name" value="sucB"/>
    <property type="match status" value="1"/>
</dbReference>
<dbReference type="PROSITE" id="PS00189">
    <property type="entry name" value="LIPOYL"/>
    <property type="match status" value="1"/>
</dbReference>
<dbReference type="Gene3D" id="3.30.559.10">
    <property type="entry name" value="Chloramphenicol acetyltransferase-like domain"/>
    <property type="match status" value="1"/>
</dbReference>
<dbReference type="eggNOG" id="KOG0559">
    <property type="taxonomic scope" value="Eukaryota"/>
</dbReference>
<evidence type="ECO:0000256" key="8">
    <source>
        <dbReference type="ARBA" id="ARBA00022679"/>
    </source>
</evidence>
<dbReference type="InterPro" id="IPR050537">
    <property type="entry name" value="2-oxoacid_dehydrogenase"/>
</dbReference>
<evidence type="ECO:0000256" key="5">
    <source>
        <dbReference type="ARBA" id="ARBA00012945"/>
    </source>
</evidence>
<evidence type="ECO:0000259" key="17">
    <source>
        <dbReference type="PROSITE" id="PS50968"/>
    </source>
</evidence>
<dbReference type="GO" id="GO:0120551">
    <property type="term" value="P:2-oxoglutarate decarboxylation to succinyl-CoA"/>
    <property type="evidence" value="ECO:0007669"/>
    <property type="project" value="EnsemblMetazoa"/>
</dbReference>
<dbReference type="Pfam" id="PF00364">
    <property type="entry name" value="Biotin_lipoyl"/>
    <property type="match status" value="1"/>
</dbReference>
<gene>
    <name evidence="18" type="primary">Dere\GG18067</name>
    <name evidence="18" type="ORF">Dere_GG18067</name>
</gene>
<keyword evidence="19" id="KW-1185">Reference proteome</keyword>
<dbReference type="SUPFAM" id="SSF51230">
    <property type="entry name" value="Single hybrid motif"/>
    <property type="match status" value="1"/>
</dbReference>
<dbReference type="Pfam" id="PF00198">
    <property type="entry name" value="2-oxoacid_dh"/>
    <property type="match status" value="1"/>
</dbReference>
<comment type="function">
    <text evidence="15">Dihydrolipoamide succinyltransferase (E2) component of the 2-oxoglutarate dehydrogenase complex. The 2-oxoglutarate dehydrogenase complex catalyzes the overall conversion of 2-oxoglutarate to succinyl-CoA and CO(2). The 2-oxoglutarate dehydrogenase complex is mainly active in the mitochondrion. A fraction of the 2-oxoglutarate dehydrogenase complex also localizes in the nucleus and is required for lysine succinylation of histones: associates with KAT2A on chromatin and provides succinyl-CoA to histone succinyltransferase KAT2A.</text>
</comment>
<evidence type="ECO:0000256" key="12">
    <source>
        <dbReference type="ARBA" id="ARBA00023315"/>
    </source>
</evidence>
<evidence type="ECO:0000256" key="15">
    <source>
        <dbReference type="ARBA" id="ARBA00046046"/>
    </source>
</evidence>
<dbReference type="PROSITE" id="PS50968">
    <property type="entry name" value="BIOTINYL_LIPOYL"/>
    <property type="match status" value="1"/>
</dbReference>
<dbReference type="InterPro" id="IPR011053">
    <property type="entry name" value="Single_hybrid_motif"/>
</dbReference>
<keyword evidence="9" id="KW-0450">Lipoyl</keyword>
<dbReference type="CDD" id="cd06849">
    <property type="entry name" value="lipoyl_domain"/>
    <property type="match status" value="1"/>
</dbReference>
<evidence type="ECO:0000256" key="14">
    <source>
        <dbReference type="ARBA" id="ARBA00032406"/>
    </source>
</evidence>
<dbReference type="InterPro" id="IPR000089">
    <property type="entry name" value="Biotin_lipoyl"/>
</dbReference>
<evidence type="ECO:0000256" key="10">
    <source>
        <dbReference type="ARBA" id="ARBA00022946"/>
    </source>
</evidence>
<dbReference type="Gene3D" id="2.40.50.100">
    <property type="match status" value="1"/>
</dbReference>
<comment type="similarity">
    <text evidence="4">Belongs to the 2-oxoacid dehydrogenase family.</text>
</comment>
<keyword evidence="8" id="KW-0808">Transferase</keyword>
<evidence type="ECO:0000256" key="16">
    <source>
        <dbReference type="SAM" id="MobiDB-lite"/>
    </source>
</evidence>
<feature type="region of interest" description="Disordered" evidence="16">
    <location>
        <begin position="168"/>
        <end position="232"/>
    </location>
</feature>
<evidence type="ECO:0000313" key="18">
    <source>
        <dbReference type="EMBL" id="EDV49535.1"/>
    </source>
</evidence>
<organism evidence="18 19">
    <name type="scientific">Drosophila erecta</name>
    <name type="common">Fruit fly</name>
    <dbReference type="NCBI Taxonomy" id="7220"/>
    <lineage>
        <taxon>Eukaryota</taxon>
        <taxon>Metazoa</taxon>
        <taxon>Ecdysozoa</taxon>
        <taxon>Arthropoda</taxon>
        <taxon>Hexapoda</taxon>
        <taxon>Insecta</taxon>
        <taxon>Pterygota</taxon>
        <taxon>Neoptera</taxon>
        <taxon>Endopterygota</taxon>
        <taxon>Diptera</taxon>
        <taxon>Brachycera</taxon>
        <taxon>Muscomorpha</taxon>
        <taxon>Ephydroidea</taxon>
        <taxon>Drosophilidae</taxon>
        <taxon>Drosophila</taxon>
        <taxon>Sophophora</taxon>
    </lineage>
</organism>
<dbReference type="OMA" id="NMPQTAV"/>
<feature type="compositionally biased region" description="Pro residues" evidence="16">
    <location>
        <begin position="183"/>
        <end position="212"/>
    </location>
</feature>
<name>B3NZG2_DROER</name>